<evidence type="ECO:0000256" key="1">
    <source>
        <dbReference type="SAM" id="SignalP"/>
    </source>
</evidence>
<organism evidence="2 3">
    <name type="scientific">Hyalella azteca</name>
    <name type="common">Amphipod</name>
    <dbReference type="NCBI Taxonomy" id="294128"/>
    <lineage>
        <taxon>Eukaryota</taxon>
        <taxon>Metazoa</taxon>
        <taxon>Ecdysozoa</taxon>
        <taxon>Arthropoda</taxon>
        <taxon>Crustacea</taxon>
        <taxon>Multicrustacea</taxon>
        <taxon>Malacostraca</taxon>
        <taxon>Eumalacostraca</taxon>
        <taxon>Peracarida</taxon>
        <taxon>Amphipoda</taxon>
        <taxon>Senticaudata</taxon>
        <taxon>Talitrida</taxon>
        <taxon>Talitroidea</taxon>
        <taxon>Hyalellidae</taxon>
        <taxon>Hyalella</taxon>
    </lineage>
</organism>
<feature type="signal peptide" evidence="1">
    <location>
        <begin position="1"/>
        <end position="23"/>
    </location>
</feature>
<dbReference type="RefSeq" id="XP_018018078.1">
    <property type="nucleotide sequence ID" value="XM_018162589.2"/>
</dbReference>
<accession>A0A8B7NWD9</accession>
<reference evidence="3" key="1">
    <citation type="submission" date="2025-08" db="UniProtKB">
        <authorList>
            <consortium name="RefSeq"/>
        </authorList>
    </citation>
    <scope>IDENTIFICATION</scope>
    <source>
        <tissue evidence="3">Whole organism</tissue>
    </source>
</reference>
<gene>
    <name evidence="3" type="primary">LOC108674626</name>
</gene>
<name>A0A8B7NWD9_HYAAZ</name>
<dbReference type="KEGG" id="hazt:108674626"/>
<feature type="chain" id="PRO_5034973178" evidence="1">
    <location>
        <begin position="24"/>
        <end position="226"/>
    </location>
</feature>
<keyword evidence="1" id="KW-0732">Signal</keyword>
<dbReference type="Proteomes" id="UP000694843">
    <property type="component" value="Unplaced"/>
</dbReference>
<proteinExistence type="predicted"/>
<keyword evidence="2" id="KW-1185">Reference proteome</keyword>
<sequence length="226" mass="25192">MGFPMRTTFLVCVWLLVCQSSCAYRQDQESDGRRRRQLDFGDDFDPSIRRGPVGSIPGTVALTGFNLEEENNEGFIPIFKPQDGDRKQNIPIRALSTKTNYVFVSSTVTNTVFEDLTSNVFAVQPGPPKTVVFTQCTHVQKVGVPTVVYSTVLLPASTVTSFVRKEITITAEYTPLTTQGRTRTSSVHDTSSSGPGMTMHYNHPTGYYYDVPKIPFTLPKLRSENH</sequence>
<evidence type="ECO:0000313" key="2">
    <source>
        <dbReference type="Proteomes" id="UP000694843"/>
    </source>
</evidence>
<dbReference type="AlphaFoldDB" id="A0A8B7NWD9"/>
<evidence type="ECO:0000313" key="3">
    <source>
        <dbReference type="RefSeq" id="XP_018018078.1"/>
    </source>
</evidence>
<protein>
    <submittedName>
        <fullName evidence="3">Uncharacterized protein LOC108674626</fullName>
    </submittedName>
</protein>
<dbReference type="GeneID" id="108674626"/>